<feature type="chain" id="PRO_5030643404" evidence="3">
    <location>
        <begin position="22"/>
        <end position="768"/>
    </location>
</feature>
<evidence type="ECO:0000313" key="6">
    <source>
        <dbReference type="Proteomes" id="UP000547674"/>
    </source>
</evidence>
<dbReference type="PANTHER" id="PTHR22702:SF1">
    <property type="entry name" value="PROTEASE-ASSOCIATED DOMAIN-CONTAINING PROTEIN 1"/>
    <property type="match status" value="1"/>
</dbReference>
<dbReference type="InterPro" id="IPR026444">
    <property type="entry name" value="Secre_tail"/>
</dbReference>
<feature type="domain" description="PA" evidence="4">
    <location>
        <begin position="287"/>
        <end position="378"/>
    </location>
</feature>
<dbReference type="NCBIfam" id="TIGR04183">
    <property type="entry name" value="Por_Secre_tail"/>
    <property type="match status" value="1"/>
</dbReference>
<dbReference type="PANTHER" id="PTHR22702">
    <property type="entry name" value="PROTEASE-ASSOCIATED DOMAIN-CONTAINING PROTEIN"/>
    <property type="match status" value="1"/>
</dbReference>
<evidence type="ECO:0000259" key="4">
    <source>
        <dbReference type="Pfam" id="PF02225"/>
    </source>
</evidence>
<keyword evidence="2" id="KW-0325">Glycoprotein</keyword>
<evidence type="ECO:0000256" key="2">
    <source>
        <dbReference type="ARBA" id="ARBA00023180"/>
    </source>
</evidence>
<evidence type="ECO:0000256" key="1">
    <source>
        <dbReference type="ARBA" id="ARBA00022729"/>
    </source>
</evidence>
<organism evidence="5 6">
    <name type="scientific">Eiseniibacteriota bacterium</name>
    <dbReference type="NCBI Taxonomy" id="2212470"/>
    <lineage>
        <taxon>Bacteria</taxon>
        <taxon>Candidatus Eiseniibacteriota</taxon>
    </lineage>
</organism>
<proteinExistence type="predicted"/>
<gene>
    <name evidence="5" type="ORF">HKN21_03010</name>
</gene>
<evidence type="ECO:0000313" key="5">
    <source>
        <dbReference type="EMBL" id="NNF05710.1"/>
    </source>
</evidence>
<dbReference type="InterPro" id="IPR003137">
    <property type="entry name" value="PA_domain"/>
</dbReference>
<evidence type="ECO:0000256" key="3">
    <source>
        <dbReference type="SAM" id="SignalP"/>
    </source>
</evidence>
<comment type="caution">
    <text evidence="5">The sequence shown here is derived from an EMBL/GenBank/DDBJ whole genome shotgun (WGS) entry which is preliminary data.</text>
</comment>
<accession>A0A7Y2E6Q8</accession>
<dbReference type="InterPro" id="IPR013783">
    <property type="entry name" value="Ig-like_fold"/>
</dbReference>
<keyword evidence="1 3" id="KW-0732">Signal</keyword>
<sequence length="768" mass="79696">MRKFMHLLLLLALVGAGSAQAATITIVNNDGPGEGFNDPTAVTPVGGNPGVTIGQQRLNVFQEAADIWGALLPSVVEIRVQAQFNPQSCDASSAVLGSAGALQVFRDFSGAPFAGTWYHVALANRLAGSDLSPATNDLTATFNSSIDNNNNCLANTNWYYGLDGNEGGDVELLPVVLHELGHGLGFSDFVNLNNGSQLSGFPGVYERFIFDNTQGLTWDQMTDGQRLTSSVNDQNVVWNGPLATANAACFLGGTPTMCVNSPSPPLPAQIPIGTASFGGSLTEAGITGNVVLVDDGTGTTTDGCEALINGGAVSGNIALIDRGACAFTTKASNAQAAGAIAVVIANNVADPNPIGLGGTDPTITIPVVSITLDDGNDIKAQLGGGVNVTLKLDAANLAGTDANGRVKLYAPNPVEGGSSISHWDVTAFPNLLMEPAINDNLSNEVDLTLAHFSDIGWITDCFTADCPADTTVPKNSVQVFDFCVTNCSTDNTEITFTVTDSLGWCTTVDTTITVAGSATECVQVTCNIPDTCDVTTNTLYFTAKGVIGTEQTCTMDVTTEVCGAPVLTVEPPVIQFPSVAFGDSVCDTVCVINTGTLALTVSGISGCDTNGFSVDTTGFGGSIAPGDTSKFLVCFAPTPSGADSCQISITSDGGNANVDVQVLSVTGVGDGLVGNRFLLSPVFPTPFSASAEIRFNLPEEDLVRIDVFDFQGRRVRTLLNDSSLPAGEQSVRWNGRNDRGLEVAGGIYFLRVNTQKNGSKVVRAVRMN</sequence>
<dbReference type="Gene3D" id="3.50.30.30">
    <property type="match status" value="1"/>
</dbReference>
<dbReference type="Gene3D" id="2.60.40.10">
    <property type="entry name" value="Immunoglobulins"/>
    <property type="match status" value="1"/>
</dbReference>
<dbReference type="CDD" id="cd04818">
    <property type="entry name" value="PA_subtilisin_1"/>
    <property type="match status" value="1"/>
</dbReference>
<dbReference type="EMBL" id="JABDJR010000112">
    <property type="protein sequence ID" value="NNF05710.1"/>
    <property type="molecule type" value="Genomic_DNA"/>
</dbReference>
<reference evidence="5 6" key="1">
    <citation type="submission" date="2020-03" db="EMBL/GenBank/DDBJ databases">
        <title>Metabolic flexibility allows generalist bacteria to become dominant in a frequently disturbed ecosystem.</title>
        <authorList>
            <person name="Chen Y.-J."/>
            <person name="Leung P.M."/>
            <person name="Bay S.K."/>
            <person name="Hugenholtz P."/>
            <person name="Kessler A.J."/>
            <person name="Shelley G."/>
            <person name="Waite D.W."/>
            <person name="Cook P.L."/>
            <person name="Greening C."/>
        </authorList>
    </citation>
    <scope>NUCLEOTIDE SEQUENCE [LARGE SCALE GENOMIC DNA]</scope>
    <source>
        <strain evidence="5">SS_bin_28</strain>
    </source>
</reference>
<dbReference type="Pfam" id="PF02225">
    <property type="entry name" value="PA"/>
    <property type="match status" value="1"/>
</dbReference>
<dbReference type="InterPro" id="IPR046450">
    <property type="entry name" value="PA_dom_sf"/>
</dbReference>
<dbReference type="Proteomes" id="UP000547674">
    <property type="component" value="Unassembled WGS sequence"/>
</dbReference>
<dbReference type="Gene3D" id="2.60.40.4070">
    <property type="match status" value="1"/>
</dbReference>
<feature type="signal peptide" evidence="3">
    <location>
        <begin position="1"/>
        <end position="21"/>
    </location>
</feature>
<protein>
    <submittedName>
        <fullName evidence="5">Choice-of-anchor D domain-containing protein</fullName>
    </submittedName>
</protein>
<dbReference type="NCBIfam" id="NF012200">
    <property type="entry name" value="choice_anch_D"/>
    <property type="match status" value="1"/>
</dbReference>
<name>A0A7Y2E6Q8_UNCEI</name>
<dbReference type="SUPFAM" id="SSF52025">
    <property type="entry name" value="PA domain"/>
    <property type="match status" value="1"/>
</dbReference>
<dbReference type="AlphaFoldDB" id="A0A7Y2E6Q8"/>